<dbReference type="SUPFAM" id="SSF53756">
    <property type="entry name" value="UDP-Glycosyltransferase/glycogen phosphorylase"/>
    <property type="match status" value="1"/>
</dbReference>
<dbReference type="GO" id="GO:0016757">
    <property type="term" value="F:glycosyltransferase activity"/>
    <property type="evidence" value="ECO:0007669"/>
    <property type="project" value="InterPro"/>
</dbReference>
<dbReference type="PANTHER" id="PTHR45947:SF3">
    <property type="entry name" value="SULFOQUINOVOSYL TRANSFERASE SQD2"/>
    <property type="match status" value="1"/>
</dbReference>
<dbReference type="Pfam" id="PF13439">
    <property type="entry name" value="Glyco_transf_4"/>
    <property type="match status" value="1"/>
</dbReference>
<feature type="domain" description="Glycosyl transferase family 1" evidence="1">
    <location>
        <begin position="216"/>
        <end position="360"/>
    </location>
</feature>
<dbReference type="InterPro" id="IPR050194">
    <property type="entry name" value="Glycosyltransferase_grp1"/>
</dbReference>
<dbReference type="PANTHER" id="PTHR45947">
    <property type="entry name" value="SULFOQUINOVOSYL TRANSFERASE SQD2"/>
    <property type="match status" value="1"/>
</dbReference>
<proteinExistence type="predicted"/>
<dbReference type="Pfam" id="PF00534">
    <property type="entry name" value="Glycos_transf_1"/>
    <property type="match status" value="1"/>
</dbReference>
<feature type="domain" description="Glycosyltransferase subfamily 4-like N-terminal" evidence="2">
    <location>
        <begin position="72"/>
        <end position="200"/>
    </location>
</feature>
<dbReference type="AlphaFoldDB" id="A0A445MZ12"/>
<dbReference type="Gene3D" id="3.40.50.2000">
    <property type="entry name" value="Glycogen Phosphorylase B"/>
    <property type="match status" value="2"/>
</dbReference>
<name>A0A445MZ12_9BACT</name>
<evidence type="ECO:0000313" key="3">
    <source>
        <dbReference type="EMBL" id="SPD74602.1"/>
    </source>
</evidence>
<accession>A0A445MZ12</accession>
<dbReference type="InterPro" id="IPR028098">
    <property type="entry name" value="Glyco_trans_4-like_N"/>
</dbReference>
<reference evidence="3" key="1">
    <citation type="submission" date="2018-01" db="EMBL/GenBank/DDBJ databases">
        <authorList>
            <person name="Regsiter A."/>
            <person name="William W."/>
        </authorList>
    </citation>
    <scope>NUCLEOTIDE SEQUENCE</scope>
    <source>
        <strain evidence="3">TRIP AH-1</strain>
    </source>
</reference>
<organism evidence="3">
    <name type="scientific">uncultured Desulfobacterium sp</name>
    <dbReference type="NCBI Taxonomy" id="201089"/>
    <lineage>
        <taxon>Bacteria</taxon>
        <taxon>Pseudomonadati</taxon>
        <taxon>Thermodesulfobacteriota</taxon>
        <taxon>Desulfobacteria</taxon>
        <taxon>Desulfobacterales</taxon>
        <taxon>Desulfobacteriaceae</taxon>
        <taxon>Desulfobacterium</taxon>
        <taxon>environmental samples</taxon>
    </lineage>
</organism>
<dbReference type="InterPro" id="IPR001296">
    <property type="entry name" value="Glyco_trans_1"/>
</dbReference>
<evidence type="ECO:0000259" key="2">
    <source>
        <dbReference type="Pfam" id="PF13439"/>
    </source>
</evidence>
<dbReference type="CDD" id="cd03801">
    <property type="entry name" value="GT4_PimA-like"/>
    <property type="match status" value="1"/>
</dbReference>
<gene>
    <name evidence="3" type="ORF">PITCH_A270008</name>
</gene>
<evidence type="ECO:0000259" key="1">
    <source>
        <dbReference type="Pfam" id="PF00534"/>
    </source>
</evidence>
<dbReference type="EMBL" id="OJIN01000167">
    <property type="protein sequence ID" value="SPD74602.1"/>
    <property type="molecule type" value="Genomic_DNA"/>
</dbReference>
<protein>
    <submittedName>
        <fullName evidence="3">Uncharacterized protein</fullName>
    </submittedName>
</protein>
<sequence length="393" mass="45010">MTLLRSCSSKTQKRNEPKVLHICSDFPNHNIYTQLVTHLEDINVFQIVYAAVRTKAEAAWKATAPTNIEFHLRYILRPHHRLFFRTKIRKVVQDLCSQVDLFNVGLIHAHFLYSDGAVALQLKKKYGIPYIVAVRNTDINYFKRYRPDLSWLADEVLMEAGLVIFLSPVYRLNLLARLRTRLFMLLDKKSIVVPNGINSEWLISTQPRYDLSGDVLRLIYVGNFSKNKNIPVILKAVSILAAKQTVQLTLVGGGGNGHREVQQLLSSGKYDFATYLGRVESRQRLRAIYRENDLFVMPSFEETFGVVYIEALSQGLPIVYSRGQGVDGYFVPGTICEVVDPRNPSDIARKIEILANRRQDIAQECMIQARRFEWCKIAKTYRGIYTSAMMADL</sequence>